<keyword evidence="3" id="KW-1185">Reference proteome</keyword>
<keyword evidence="1" id="KW-0812">Transmembrane</keyword>
<accession>A0A0L0F2H4</accession>
<organism evidence="2 3">
    <name type="scientific">Sphaeroforma arctica JP610</name>
    <dbReference type="NCBI Taxonomy" id="667725"/>
    <lineage>
        <taxon>Eukaryota</taxon>
        <taxon>Ichthyosporea</taxon>
        <taxon>Ichthyophonida</taxon>
        <taxon>Sphaeroforma</taxon>
    </lineage>
</organism>
<reference evidence="2 3" key="1">
    <citation type="submission" date="2011-02" db="EMBL/GenBank/DDBJ databases">
        <title>The Genome Sequence of Sphaeroforma arctica JP610.</title>
        <authorList>
            <consortium name="The Broad Institute Genome Sequencing Platform"/>
            <person name="Russ C."/>
            <person name="Cuomo C."/>
            <person name="Young S.K."/>
            <person name="Zeng Q."/>
            <person name="Gargeya S."/>
            <person name="Alvarado L."/>
            <person name="Berlin A."/>
            <person name="Chapman S.B."/>
            <person name="Chen Z."/>
            <person name="Freedman E."/>
            <person name="Gellesch M."/>
            <person name="Goldberg J."/>
            <person name="Griggs A."/>
            <person name="Gujja S."/>
            <person name="Heilman E."/>
            <person name="Heiman D."/>
            <person name="Howarth C."/>
            <person name="Mehta T."/>
            <person name="Neiman D."/>
            <person name="Pearson M."/>
            <person name="Roberts A."/>
            <person name="Saif S."/>
            <person name="Shea T."/>
            <person name="Shenoy N."/>
            <person name="Sisk P."/>
            <person name="Stolte C."/>
            <person name="Sykes S."/>
            <person name="White J."/>
            <person name="Yandava C."/>
            <person name="Burger G."/>
            <person name="Gray M.W."/>
            <person name="Holland P.W.H."/>
            <person name="King N."/>
            <person name="Lang F.B.F."/>
            <person name="Roger A.J."/>
            <person name="Ruiz-Trillo I."/>
            <person name="Haas B."/>
            <person name="Nusbaum C."/>
            <person name="Birren B."/>
        </authorList>
    </citation>
    <scope>NUCLEOTIDE SEQUENCE [LARGE SCALE GENOMIC DNA]</scope>
    <source>
        <strain evidence="2 3">JP610</strain>
    </source>
</reference>
<name>A0A0L0F2H4_9EUKA</name>
<protein>
    <submittedName>
        <fullName evidence="2">Uncharacterized protein</fullName>
    </submittedName>
</protein>
<keyword evidence="1" id="KW-0472">Membrane</keyword>
<sequence length="62" mass="6884">MAAEPNHHIAEMIQPRFRVYNVAHRGLVAVLVGFTCVLFADSCYRANYTLQKSSADKAATQT</sequence>
<feature type="non-terminal residue" evidence="2">
    <location>
        <position position="62"/>
    </location>
</feature>
<evidence type="ECO:0000256" key="1">
    <source>
        <dbReference type="SAM" id="Phobius"/>
    </source>
</evidence>
<dbReference type="RefSeq" id="XP_014144280.1">
    <property type="nucleotide sequence ID" value="XM_014288805.1"/>
</dbReference>
<proteinExistence type="predicted"/>
<evidence type="ECO:0000313" key="3">
    <source>
        <dbReference type="Proteomes" id="UP000054560"/>
    </source>
</evidence>
<dbReference type="GeneID" id="25917602"/>
<gene>
    <name evidence="2" type="ORF">SARC_17098</name>
</gene>
<dbReference type="AlphaFoldDB" id="A0A0L0F2H4"/>
<evidence type="ECO:0000313" key="2">
    <source>
        <dbReference type="EMBL" id="KNC70378.1"/>
    </source>
</evidence>
<dbReference type="Proteomes" id="UP000054560">
    <property type="component" value="Unassembled WGS sequence"/>
</dbReference>
<keyword evidence="1" id="KW-1133">Transmembrane helix</keyword>
<dbReference type="EMBL" id="KQ251341">
    <property type="protein sequence ID" value="KNC70378.1"/>
    <property type="molecule type" value="Genomic_DNA"/>
</dbReference>
<feature type="transmembrane region" description="Helical" evidence="1">
    <location>
        <begin position="22"/>
        <end position="44"/>
    </location>
</feature>